<evidence type="ECO:0000313" key="2">
    <source>
        <dbReference type="EMBL" id="SUU83075.1"/>
    </source>
</evidence>
<keyword evidence="1" id="KW-0812">Transmembrane</keyword>
<evidence type="ECO:0000313" key="3">
    <source>
        <dbReference type="Proteomes" id="UP000254343"/>
    </source>
</evidence>
<feature type="transmembrane region" description="Helical" evidence="1">
    <location>
        <begin position="109"/>
        <end position="131"/>
    </location>
</feature>
<name>A0A380W4F0_AFIFE</name>
<keyword evidence="1" id="KW-1133">Transmembrane helix</keyword>
<protein>
    <recommendedName>
        <fullName evidence="4">Transmembrane protein</fullName>
    </recommendedName>
</protein>
<feature type="transmembrane region" description="Helical" evidence="1">
    <location>
        <begin position="20"/>
        <end position="45"/>
    </location>
</feature>
<sequence length="279" mass="28825">METPISERPYFPAASGICWASVIAGAVVSLAITIVLLWFGAALGLTLTSPWNDSGVSATTFKIGTGLFLVVVAMISSALGGHIAGRLRNGWDSSVHANEIYFRDTAHGFVTWATATFVGAVLLASAAAGIARTTSGGLAAGAASATASRASSGPMDIYVDQLLRPGPGAAASNTTSPNDSRAELSRLLTASFRSGKDMSLDDKTYVAQVVAKNTGMSQDEAQKRVDQTIVTAKSNLDAARKAAMQLAYWIVASLLIGAFSASLAATEAGAFLDRNWSTV</sequence>
<dbReference type="EMBL" id="UIGB01000001">
    <property type="protein sequence ID" value="SUU83075.1"/>
    <property type="molecule type" value="Genomic_DNA"/>
</dbReference>
<feature type="transmembrane region" description="Helical" evidence="1">
    <location>
        <begin position="246"/>
        <end position="265"/>
    </location>
</feature>
<reference evidence="2 3" key="1">
    <citation type="submission" date="2018-06" db="EMBL/GenBank/DDBJ databases">
        <authorList>
            <consortium name="Pathogen Informatics"/>
            <person name="Doyle S."/>
        </authorList>
    </citation>
    <scope>NUCLEOTIDE SEQUENCE [LARGE SCALE GENOMIC DNA]</scope>
    <source>
        <strain evidence="2 3">NCTC12722</strain>
    </source>
</reference>
<keyword evidence="1" id="KW-0472">Membrane</keyword>
<feature type="transmembrane region" description="Helical" evidence="1">
    <location>
        <begin position="66"/>
        <end position="85"/>
    </location>
</feature>
<dbReference type="RefSeq" id="WP_002717859.1">
    <property type="nucleotide sequence ID" value="NZ_UFSI01000001.1"/>
</dbReference>
<evidence type="ECO:0008006" key="4">
    <source>
        <dbReference type="Google" id="ProtNLM"/>
    </source>
</evidence>
<accession>A0A380W4F0</accession>
<dbReference type="AlphaFoldDB" id="A0A380W4F0"/>
<organism evidence="2 3">
    <name type="scientific">Afipia felis</name>
    <name type="common">Cat scratch disease bacillus</name>
    <dbReference type="NCBI Taxonomy" id="1035"/>
    <lineage>
        <taxon>Bacteria</taxon>
        <taxon>Pseudomonadati</taxon>
        <taxon>Pseudomonadota</taxon>
        <taxon>Alphaproteobacteria</taxon>
        <taxon>Hyphomicrobiales</taxon>
        <taxon>Nitrobacteraceae</taxon>
        <taxon>Afipia</taxon>
    </lineage>
</organism>
<evidence type="ECO:0000256" key="1">
    <source>
        <dbReference type="SAM" id="Phobius"/>
    </source>
</evidence>
<dbReference type="Proteomes" id="UP000254343">
    <property type="component" value="Unassembled WGS sequence"/>
</dbReference>
<dbReference type="OrthoDB" id="7032238at2"/>
<gene>
    <name evidence="2" type="ORF">NCTC12722_00235</name>
</gene>
<proteinExistence type="predicted"/>